<keyword evidence="4 7" id="KW-0812">Transmembrane</keyword>
<comment type="similarity">
    <text evidence="2 7">Belongs to the UPF0056 (MarC) family.</text>
</comment>
<sequence>MAAIEFSLYLKFFVGLFAIINPLGLLPVFVSLTGHMQQEERMRTNTTAHIAVMIILIVSMCMGQLILDGFGISLASFRIAGGSLITLIAWSMLQGKLGEVKHNKQEKGELAARESIAVVPLALPLMAGPGAISSSIVYASHKTLPQLAGMFVVVMAFAYCSWLIFRAAPLLFKLMGNTGINVVTRIMGLIMMSLGIEIMVAGIKGVFPGLM</sequence>
<evidence type="ECO:0000256" key="3">
    <source>
        <dbReference type="ARBA" id="ARBA00022475"/>
    </source>
</evidence>
<evidence type="ECO:0000256" key="2">
    <source>
        <dbReference type="ARBA" id="ARBA00009784"/>
    </source>
</evidence>
<dbReference type="InterPro" id="IPR002771">
    <property type="entry name" value="Multi_antbiot-R_MarC"/>
</dbReference>
<comment type="subcellular location">
    <subcellularLocation>
        <location evidence="1 7">Cell membrane</location>
        <topology evidence="1 7">Multi-pass membrane protein</topology>
    </subcellularLocation>
</comment>
<dbReference type="EMBL" id="JBHSPP010000017">
    <property type="protein sequence ID" value="MFC5707939.1"/>
    <property type="molecule type" value="Genomic_DNA"/>
</dbReference>
<keyword evidence="5 7" id="KW-1133">Transmembrane helix</keyword>
<dbReference type="RefSeq" id="WP_042642573.1">
    <property type="nucleotide sequence ID" value="NZ_CDDF01000012.1"/>
</dbReference>
<comment type="caution">
    <text evidence="8">The sequence shown here is derived from an EMBL/GenBank/DDBJ whole genome shotgun (WGS) entry which is preliminary data.</text>
</comment>
<gene>
    <name evidence="8" type="ORF">ACFPVW_18150</name>
</gene>
<feature type="transmembrane region" description="Helical" evidence="7">
    <location>
        <begin position="46"/>
        <end position="66"/>
    </location>
</feature>
<evidence type="ECO:0000313" key="8">
    <source>
        <dbReference type="EMBL" id="MFC5707939.1"/>
    </source>
</evidence>
<protein>
    <recommendedName>
        <fullName evidence="7">UPF0056 membrane protein</fullName>
    </recommendedName>
</protein>
<dbReference type="NCBIfam" id="TIGR00427">
    <property type="entry name" value="NAAT family transporter"/>
    <property type="match status" value="1"/>
</dbReference>
<dbReference type="Pfam" id="PF01914">
    <property type="entry name" value="MarC"/>
    <property type="match status" value="1"/>
</dbReference>
<feature type="transmembrane region" description="Helical" evidence="7">
    <location>
        <begin position="144"/>
        <end position="165"/>
    </location>
</feature>
<keyword evidence="3" id="KW-1003">Cell membrane</keyword>
<evidence type="ECO:0000313" key="9">
    <source>
        <dbReference type="Proteomes" id="UP001596132"/>
    </source>
</evidence>
<feature type="transmembrane region" description="Helical" evidence="7">
    <location>
        <begin position="72"/>
        <end position="93"/>
    </location>
</feature>
<evidence type="ECO:0000256" key="4">
    <source>
        <dbReference type="ARBA" id="ARBA00022692"/>
    </source>
</evidence>
<evidence type="ECO:0000256" key="5">
    <source>
        <dbReference type="ARBA" id="ARBA00022989"/>
    </source>
</evidence>
<feature type="transmembrane region" description="Helical" evidence="7">
    <location>
        <begin position="114"/>
        <end position="138"/>
    </location>
</feature>
<evidence type="ECO:0000256" key="1">
    <source>
        <dbReference type="ARBA" id="ARBA00004651"/>
    </source>
</evidence>
<proteinExistence type="inferred from homology"/>
<evidence type="ECO:0000256" key="7">
    <source>
        <dbReference type="RuleBase" id="RU362048"/>
    </source>
</evidence>
<keyword evidence="6 7" id="KW-0472">Membrane</keyword>
<dbReference type="PANTHER" id="PTHR33508:SF1">
    <property type="entry name" value="UPF0056 MEMBRANE PROTEIN YHCE"/>
    <property type="match status" value="1"/>
</dbReference>
<feature type="transmembrane region" description="Helical" evidence="7">
    <location>
        <begin position="186"/>
        <end position="207"/>
    </location>
</feature>
<dbReference type="NCBIfam" id="NF008320">
    <property type="entry name" value="PRK11111.1"/>
    <property type="match status" value="1"/>
</dbReference>
<dbReference type="PANTHER" id="PTHR33508">
    <property type="entry name" value="UPF0056 MEMBRANE PROTEIN YHCE"/>
    <property type="match status" value="1"/>
</dbReference>
<feature type="transmembrane region" description="Helical" evidence="7">
    <location>
        <begin position="12"/>
        <end position="34"/>
    </location>
</feature>
<evidence type="ECO:0000256" key="6">
    <source>
        <dbReference type="ARBA" id="ARBA00023136"/>
    </source>
</evidence>
<keyword evidence="9" id="KW-1185">Reference proteome</keyword>
<accession>A0ABW0YJL8</accession>
<reference evidence="9" key="1">
    <citation type="journal article" date="2019" name="Int. J. Syst. Evol. Microbiol.">
        <title>The Global Catalogue of Microorganisms (GCM) 10K type strain sequencing project: providing services to taxonomists for standard genome sequencing and annotation.</title>
        <authorList>
            <consortium name="The Broad Institute Genomics Platform"/>
            <consortium name="The Broad Institute Genome Sequencing Center for Infectious Disease"/>
            <person name="Wu L."/>
            <person name="Ma J."/>
        </authorList>
    </citation>
    <scope>NUCLEOTIDE SEQUENCE [LARGE SCALE GENOMIC DNA]</scope>
    <source>
        <strain evidence="9">KCTC 15012</strain>
    </source>
</reference>
<dbReference type="Proteomes" id="UP001596132">
    <property type="component" value="Unassembled WGS sequence"/>
</dbReference>
<organism evidence="8 9">
    <name type="scientific">Aeromonas eucrenophila</name>
    <dbReference type="NCBI Taxonomy" id="649"/>
    <lineage>
        <taxon>Bacteria</taxon>
        <taxon>Pseudomonadati</taxon>
        <taxon>Pseudomonadota</taxon>
        <taxon>Gammaproteobacteria</taxon>
        <taxon>Aeromonadales</taxon>
        <taxon>Aeromonadaceae</taxon>
        <taxon>Aeromonas</taxon>
    </lineage>
</organism>
<name>A0ABW0YJL8_9GAMM</name>